<dbReference type="Proteomes" id="UP000287188">
    <property type="component" value="Unassembled WGS sequence"/>
</dbReference>
<keyword evidence="2" id="KW-1185">Reference proteome</keyword>
<accession>A0A402AS55</accession>
<evidence type="ECO:0000313" key="2">
    <source>
        <dbReference type="Proteomes" id="UP000287188"/>
    </source>
</evidence>
<protein>
    <submittedName>
        <fullName evidence="1">Uncharacterized protein</fullName>
    </submittedName>
</protein>
<reference evidence="2" key="1">
    <citation type="submission" date="2018-12" db="EMBL/GenBank/DDBJ databases">
        <title>Tengunoibacter tsumagoiensis gen. nov., sp. nov., Dictyobacter kobayashii sp. nov., D. alpinus sp. nov., and D. joshuensis sp. nov. and description of Dictyobacteraceae fam. nov. within the order Ktedonobacterales isolated from Tengu-no-mugimeshi.</title>
        <authorList>
            <person name="Wang C.M."/>
            <person name="Zheng Y."/>
            <person name="Sakai Y."/>
            <person name="Toyoda A."/>
            <person name="Minakuchi Y."/>
            <person name="Abe K."/>
            <person name="Yokota A."/>
            <person name="Yabe S."/>
        </authorList>
    </citation>
    <scope>NUCLEOTIDE SEQUENCE [LARGE SCALE GENOMIC DNA]</scope>
    <source>
        <strain evidence="2">Uno11</strain>
    </source>
</reference>
<sequence>MLKLITELRDQTGKTFIIATHDPLSLRMLIALFVSSMVRWLNSTPLTAESRSNIHEMKG</sequence>
<evidence type="ECO:0000313" key="1">
    <source>
        <dbReference type="EMBL" id="GCE21935.1"/>
    </source>
</evidence>
<dbReference type="AlphaFoldDB" id="A0A402AS55"/>
<dbReference type="RefSeq" id="WP_246035488.1">
    <property type="nucleotide sequence ID" value="NZ_BIFS01000001.1"/>
</dbReference>
<proteinExistence type="predicted"/>
<dbReference type="EMBL" id="BIFS01000001">
    <property type="protein sequence ID" value="GCE21935.1"/>
    <property type="molecule type" value="Genomic_DNA"/>
</dbReference>
<organism evidence="1 2">
    <name type="scientific">Dictyobacter kobayashii</name>
    <dbReference type="NCBI Taxonomy" id="2014872"/>
    <lineage>
        <taxon>Bacteria</taxon>
        <taxon>Bacillati</taxon>
        <taxon>Chloroflexota</taxon>
        <taxon>Ktedonobacteria</taxon>
        <taxon>Ktedonobacterales</taxon>
        <taxon>Dictyobacteraceae</taxon>
        <taxon>Dictyobacter</taxon>
    </lineage>
</organism>
<name>A0A402AS55_9CHLR</name>
<gene>
    <name evidence="1" type="ORF">KDK_57350</name>
</gene>
<comment type="caution">
    <text evidence="1">The sequence shown here is derived from an EMBL/GenBank/DDBJ whole genome shotgun (WGS) entry which is preliminary data.</text>
</comment>